<sequence>MPRRGGAAPKSPDQQANSTRARRDAARMKTVESEPCEAPFLPDFPPIWDDTGDQEGWPDQTLEWWKNWTQDPLTLDYRMPDWLDLMDCAVVHARLWLGDPKAAAELRLRMARHGATREDRARLRITFANADEAERKAKKGATPAQTGGESKNRRGGLKVVSNGAG</sequence>
<evidence type="ECO:0000313" key="3">
    <source>
        <dbReference type="Proteomes" id="UP001223098"/>
    </source>
</evidence>
<dbReference type="InterPro" id="IPR057972">
    <property type="entry name" value="Terminase_7"/>
</dbReference>
<gene>
    <name evidence="2" type="primary">2</name>
    <name evidence="2" type="ORF">SEA_AZIRA_2</name>
</gene>
<evidence type="ECO:0000256" key="1">
    <source>
        <dbReference type="SAM" id="MobiDB-lite"/>
    </source>
</evidence>
<dbReference type="Proteomes" id="UP001223098">
    <property type="component" value="Segment"/>
</dbReference>
<name>A0AAF0K1A4_9CAUD</name>
<dbReference type="EMBL" id="OQ709211">
    <property type="protein sequence ID" value="WGH21008.1"/>
    <property type="molecule type" value="Genomic_DNA"/>
</dbReference>
<feature type="compositionally biased region" description="Basic and acidic residues" evidence="1">
    <location>
        <begin position="21"/>
        <end position="32"/>
    </location>
</feature>
<keyword evidence="3" id="KW-1185">Reference proteome</keyword>
<protein>
    <submittedName>
        <fullName evidence="2">Terminase small subunit</fullName>
    </submittedName>
</protein>
<dbReference type="KEGG" id="vg:80559196"/>
<reference evidence="2 3" key="1">
    <citation type="submission" date="2023-03" db="EMBL/GenBank/DDBJ databases">
        <authorList>
            <person name="McGarrah C.E.E."/>
            <person name="Algarin-Martinez E.D."/>
            <person name="Cavasini M.E.D."/>
            <person name="Correa V."/>
            <person name="Danielson D.F."/>
            <person name="Dean W.R."/>
            <person name="French J.L."/>
            <person name="Gaskin N."/>
            <person name="Jain U."/>
            <person name="Janvier J."/>
            <person name="Macumber B.M."/>
            <person name="Martini F.K."/>
            <person name="Mazzei S.G."/>
            <person name="Mujica J.M."/>
            <person name="Odegaard O."/>
            <person name="Quarterman C."/>
            <person name="Rand T.M."/>
            <person name="Seidensticker N.S."/>
            <person name="Serrano T."/>
            <person name="Soltys A."/>
            <person name="Ungrey M.D."/>
            <person name="Pollenz R.S."/>
            <person name="Russell D.A."/>
            <person name="Jacobs-Sera D."/>
            <person name="Hatfull G.F."/>
        </authorList>
    </citation>
    <scope>NUCLEOTIDE SEQUENCE [LARGE SCALE GENOMIC DNA]</scope>
</reference>
<dbReference type="Pfam" id="PF25673">
    <property type="entry name" value="Terminase_7"/>
    <property type="match status" value="1"/>
</dbReference>
<dbReference type="RefSeq" id="YP_010842405.1">
    <property type="nucleotide sequence ID" value="NC_079140.1"/>
</dbReference>
<dbReference type="GeneID" id="80559196"/>
<organism evidence="2 3">
    <name type="scientific">Gordonia phage Azira</name>
    <dbReference type="NCBI Taxonomy" id="3035369"/>
    <lineage>
        <taxon>Viruses</taxon>
        <taxon>Duplodnaviria</taxon>
        <taxon>Heunggongvirae</taxon>
        <taxon>Uroviricota</taxon>
        <taxon>Caudoviricetes</taxon>
        <taxon>Aziravirus</taxon>
        <taxon>Aziravirus azira</taxon>
    </lineage>
</organism>
<feature type="region of interest" description="Disordered" evidence="1">
    <location>
        <begin position="1"/>
        <end position="45"/>
    </location>
</feature>
<accession>A0AAF0K1A4</accession>
<proteinExistence type="predicted"/>
<feature type="region of interest" description="Disordered" evidence="1">
    <location>
        <begin position="132"/>
        <end position="165"/>
    </location>
</feature>
<evidence type="ECO:0000313" key="2">
    <source>
        <dbReference type="EMBL" id="WGH21008.1"/>
    </source>
</evidence>